<gene>
    <name evidence="1" type="ORF">HFQ381_LOCUS30784</name>
</gene>
<organism evidence="1 2">
    <name type="scientific">Rotaria socialis</name>
    <dbReference type="NCBI Taxonomy" id="392032"/>
    <lineage>
        <taxon>Eukaryota</taxon>
        <taxon>Metazoa</taxon>
        <taxon>Spiralia</taxon>
        <taxon>Gnathifera</taxon>
        <taxon>Rotifera</taxon>
        <taxon>Eurotatoria</taxon>
        <taxon>Bdelloidea</taxon>
        <taxon>Philodinida</taxon>
        <taxon>Philodinidae</taxon>
        <taxon>Rotaria</taxon>
    </lineage>
</organism>
<evidence type="ECO:0000313" key="1">
    <source>
        <dbReference type="EMBL" id="CAF4549328.1"/>
    </source>
</evidence>
<evidence type="ECO:0000313" key="2">
    <source>
        <dbReference type="Proteomes" id="UP000663851"/>
    </source>
</evidence>
<comment type="caution">
    <text evidence="1">The sequence shown here is derived from an EMBL/GenBank/DDBJ whole genome shotgun (WGS) entry which is preliminary data.</text>
</comment>
<feature type="non-terminal residue" evidence="1">
    <location>
        <position position="38"/>
    </location>
</feature>
<name>A0A820YKY4_9BILA</name>
<sequence length="38" mass="4460">MFKMILPKGATQPFEWGYEIAVWLFVAKQQSACLRIEE</sequence>
<dbReference type="AlphaFoldDB" id="A0A820YKY4"/>
<reference evidence="1" key="1">
    <citation type="submission" date="2021-02" db="EMBL/GenBank/DDBJ databases">
        <authorList>
            <person name="Nowell W R."/>
        </authorList>
    </citation>
    <scope>NUCLEOTIDE SEQUENCE</scope>
</reference>
<proteinExistence type="predicted"/>
<protein>
    <submittedName>
        <fullName evidence="1">Uncharacterized protein</fullName>
    </submittedName>
</protein>
<accession>A0A820YKY4</accession>
<dbReference type="EMBL" id="CAJOBO010005706">
    <property type="protein sequence ID" value="CAF4549328.1"/>
    <property type="molecule type" value="Genomic_DNA"/>
</dbReference>
<dbReference type="Proteomes" id="UP000663851">
    <property type="component" value="Unassembled WGS sequence"/>
</dbReference>